<reference evidence="2" key="1">
    <citation type="journal article" date="2019" name="Int. J. Syst. Evol. Microbiol.">
        <title>The Global Catalogue of Microorganisms (GCM) 10K type strain sequencing project: providing services to taxonomists for standard genome sequencing and annotation.</title>
        <authorList>
            <consortium name="The Broad Institute Genomics Platform"/>
            <consortium name="The Broad Institute Genome Sequencing Center for Infectious Disease"/>
            <person name="Wu L."/>
            <person name="Ma J."/>
        </authorList>
    </citation>
    <scope>NUCLEOTIDE SEQUENCE [LARGE SCALE GENOMIC DNA]</scope>
    <source>
        <strain evidence="2">JCM 10696</strain>
    </source>
</reference>
<accession>A0ABP4BGK9</accession>
<evidence type="ECO:0000313" key="1">
    <source>
        <dbReference type="EMBL" id="GAA0948861.1"/>
    </source>
</evidence>
<proteinExistence type="predicted"/>
<gene>
    <name evidence="1" type="ORF">GCM10009550_25590</name>
</gene>
<protein>
    <recommendedName>
        <fullName evidence="3">Two component regulator with propeller domain</fullName>
    </recommendedName>
</protein>
<name>A0ABP4BGK9_9ACTN</name>
<keyword evidence="2" id="KW-1185">Reference proteome</keyword>
<dbReference type="Proteomes" id="UP001500665">
    <property type="component" value="Unassembled WGS sequence"/>
</dbReference>
<evidence type="ECO:0000313" key="2">
    <source>
        <dbReference type="Proteomes" id="UP001500665"/>
    </source>
</evidence>
<dbReference type="EMBL" id="BAAAHH010000008">
    <property type="protein sequence ID" value="GAA0948861.1"/>
    <property type="molecule type" value="Genomic_DNA"/>
</dbReference>
<comment type="caution">
    <text evidence="1">The sequence shown here is derived from an EMBL/GenBank/DDBJ whole genome shotgun (WGS) entry which is preliminary data.</text>
</comment>
<organism evidence="1 2">
    <name type="scientific">Actinocorallia libanotica</name>
    <dbReference type="NCBI Taxonomy" id="46162"/>
    <lineage>
        <taxon>Bacteria</taxon>
        <taxon>Bacillati</taxon>
        <taxon>Actinomycetota</taxon>
        <taxon>Actinomycetes</taxon>
        <taxon>Streptosporangiales</taxon>
        <taxon>Thermomonosporaceae</taxon>
        <taxon>Actinocorallia</taxon>
    </lineage>
</organism>
<sequence length="161" mass="18007">MLRSWRDGTWSDLKADAELSDIASGKPKSLWAVSKNKVLHHDGTRWSDHTPATDAHFTSIAVADDGSVWVGTDRHYVLTFTDGLWSRTRMPVPAKVEDEETGIEGDPDWSIWKVAAYSGAIEVTAHWWDELDGSDGIYDWHVYRTPVNAEPEAVSRPSEGL</sequence>
<evidence type="ECO:0008006" key="3">
    <source>
        <dbReference type="Google" id="ProtNLM"/>
    </source>
</evidence>